<feature type="transmembrane region" description="Helical" evidence="2">
    <location>
        <begin position="77"/>
        <end position="96"/>
    </location>
</feature>
<evidence type="ECO:0000313" key="3">
    <source>
        <dbReference type="EMBL" id="MBG0560513.1"/>
    </source>
</evidence>
<keyword evidence="4" id="KW-1185">Reference proteome</keyword>
<accession>A0A931C4W4</accession>
<keyword evidence="2" id="KW-1133">Transmembrane helix</keyword>
<feature type="compositionally biased region" description="Pro residues" evidence="1">
    <location>
        <begin position="1"/>
        <end position="10"/>
    </location>
</feature>
<comment type="caution">
    <text evidence="3">The sequence shown here is derived from an EMBL/GenBank/DDBJ whole genome shotgun (WGS) entry which is preliminary data.</text>
</comment>
<organism evidence="3 4">
    <name type="scientific">Actinoplanes aureus</name>
    <dbReference type="NCBI Taxonomy" id="2792083"/>
    <lineage>
        <taxon>Bacteria</taxon>
        <taxon>Bacillati</taxon>
        <taxon>Actinomycetota</taxon>
        <taxon>Actinomycetes</taxon>
        <taxon>Micromonosporales</taxon>
        <taxon>Micromonosporaceae</taxon>
        <taxon>Actinoplanes</taxon>
    </lineage>
</organism>
<dbReference type="AlphaFoldDB" id="A0A931C4W4"/>
<protein>
    <submittedName>
        <fullName evidence="3">Uncharacterized protein</fullName>
    </submittedName>
</protein>
<dbReference type="RefSeq" id="WP_196412332.1">
    <property type="nucleotide sequence ID" value="NZ_JADQTO010000002.1"/>
</dbReference>
<sequence length="254" mass="27532">MGIPLVPLPAMPSHDELPAPEQSTKSEPAGSAPAGRKHFPPAVFQRWGASMAALRDTTMVAGEDLREAWKTEPGRHIYSTAVTLILGFLAAGVALYTSLQAWQASMTTTAANLKVTADQNHWQQVEATRVERSQVYVELLTSATEIRTATNRLIRSCPSINKASNLPVSEACEESNMLEAVDRFQRATSRMRAIASADGRGAADELAAVLPTRSYRFPDGTVHGVDREAFTTAYTNVLRAMCLDTRRNGAEVCG</sequence>
<reference evidence="3" key="1">
    <citation type="submission" date="2020-11" db="EMBL/GenBank/DDBJ databases">
        <title>Isolation and identification of active actinomycetes.</title>
        <authorList>
            <person name="Sun X."/>
        </authorList>
    </citation>
    <scope>NUCLEOTIDE SEQUENCE</scope>
    <source>
        <strain evidence="3">NEAU-A11</strain>
    </source>
</reference>
<gene>
    <name evidence="3" type="ORF">I4J89_03405</name>
</gene>
<keyword evidence="2" id="KW-0472">Membrane</keyword>
<evidence type="ECO:0000256" key="2">
    <source>
        <dbReference type="SAM" id="Phobius"/>
    </source>
</evidence>
<feature type="region of interest" description="Disordered" evidence="1">
    <location>
        <begin position="1"/>
        <end position="37"/>
    </location>
</feature>
<evidence type="ECO:0000256" key="1">
    <source>
        <dbReference type="SAM" id="MobiDB-lite"/>
    </source>
</evidence>
<dbReference type="EMBL" id="JADQTO010000002">
    <property type="protein sequence ID" value="MBG0560513.1"/>
    <property type="molecule type" value="Genomic_DNA"/>
</dbReference>
<keyword evidence="2" id="KW-0812">Transmembrane</keyword>
<proteinExistence type="predicted"/>
<name>A0A931C4W4_9ACTN</name>
<dbReference type="Proteomes" id="UP000598146">
    <property type="component" value="Unassembled WGS sequence"/>
</dbReference>
<evidence type="ECO:0000313" key="4">
    <source>
        <dbReference type="Proteomes" id="UP000598146"/>
    </source>
</evidence>